<dbReference type="SUPFAM" id="SSF52540">
    <property type="entry name" value="P-loop containing nucleoside triphosphate hydrolases"/>
    <property type="match status" value="1"/>
</dbReference>
<protein>
    <recommendedName>
        <fullName evidence="10">DNA2/NAM7 helicase-like C-terminal domain-containing protein</fullName>
    </recommendedName>
</protein>
<accession>A0ABQ9P4A6</accession>
<dbReference type="Pfam" id="PF13087">
    <property type="entry name" value="AAA_12"/>
    <property type="match status" value="1"/>
</dbReference>
<dbReference type="InterPro" id="IPR027417">
    <property type="entry name" value="P-loop_NTPase"/>
</dbReference>
<evidence type="ECO:0000256" key="4">
    <source>
        <dbReference type="ARBA" id="ARBA00022806"/>
    </source>
</evidence>
<dbReference type="InterPro" id="IPR041677">
    <property type="entry name" value="DNA2/NAM7_AAA_11"/>
</dbReference>
<dbReference type="Proteomes" id="UP001172684">
    <property type="component" value="Unassembled WGS sequence"/>
</dbReference>
<keyword evidence="4" id="KW-0347">Helicase</keyword>
<dbReference type="Gene3D" id="3.40.50.300">
    <property type="entry name" value="P-loop containing nucleotide triphosphate hydrolases"/>
    <property type="match status" value="2"/>
</dbReference>
<gene>
    <name evidence="8" type="ORF">H2201_000287</name>
</gene>
<dbReference type="PANTHER" id="PTHR43788">
    <property type="entry name" value="DNA2/NAM7 HELICASE FAMILY MEMBER"/>
    <property type="match status" value="1"/>
</dbReference>
<name>A0ABQ9P4A6_9PEZI</name>
<dbReference type="InterPro" id="IPR050534">
    <property type="entry name" value="Coronavir_polyprotein_1ab"/>
</dbReference>
<evidence type="ECO:0000256" key="1">
    <source>
        <dbReference type="ARBA" id="ARBA00007913"/>
    </source>
</evidence>
<evidence type="ECO:0000256" key="3">
    <source>
        <dbReference type="ARBA" id="ARBA00022801"/>
    </source>
</evidence>
<feature type="domain" description="DNA2/NAM7 helicase helicase" evidence="6">
    <location>
        <begin position="5"/>
        <end position="82"/>
    </location>
</feature>
<keyword evidence="5" id="KW-0067">ATP-binding</keyword>
<evidence type="ECO:0000256" key="2">
    <source>
        <dbReference type="ARBA" id="ARBA00022741"/>
    </source>
</evidence>
<reference evidence="8" key="1">
    <citation type="submission" date="2022-10" db="EMBL/GenBank/DDBJ databases">
        <title>Culturing micro-colonial fungi from biological soil crusts in the Mojave desert and describing Neophaeococcomyces mojavensis, and introducing the new genera and species Taxawa tesnikishii.</title>
        <authorList>
            <person name="Kurbessoian T."/>
            <person name="Stajich J.E."/>
        </authorList>
    </citation>
    <scope>NUCLEOTIDE SEQUENCE</scope>
    <source>
        <strain evidence="8">TK_1</strain>
    </source>
</reference>
<comment type="caution">
    <text evidence="8">The sequence shown here is derived from an EMBL/GenBank/DDBJ whole genome shotgun (WGS) entry which is preliminary data.</text>
</comment>
<dbReference type="PANTHER" id="PTHR43788:SF8">
    <property type="entry name" value="DNA-BINDING PROTEIN SMUBP-2"/>
    <property type="match status" value="1"/>
</dbReference>
<evidence type="ECO:0000259" key="6">
    <source>
        <dbReference type="Pfam" id="PF13086"/>
    </source>
</evidence>
<sequence>MGKDLKTSFESRRKAQKRITECRLVFTTCIGASLGLLRGEKFEIVLIDEASQQIEAMSLVPLVKGCERAVLVGDHVKLRATIRNHAKLVNFDISLFERMYGEHDRPEVCKVMLDTQYRMHRDVCSFSSTEFHGGVLATAVPDNSRPLPPSEFPWPASTANNGGRKVFIQCSNTEDLGRQSKSNRGQANLCRDVCKLLSTSNDQKERPVKPSIVVLTPYTRQIELLRGMLLEVEIFSIDGFQGREADIVVFVTVRCNEHKEMGFLKDLRRLNVAMTRAKAGVIIIGDQSTLSGGDDEVSAAVWKRLIGSCTLVKLEDPMA</sequence>
<evidence type="ECO:0000259" key="7">
    <source>
        <dbReference type="Pfam" id="PF13087"/>
    </source>
</evidence>
<evidence type="ECO:0008006" key="10">
    <source>
        <dbReference type="Google" id="ProtNLM"/>
    </source>
</evidence>
<keyword evidence="9" id="KW-1185">Reference proteome</keyword>
<comment type="similarity">
    <text evidence="1">Belongs to the DNA2/NAM7 helicase family.</text>
</comment>
<dbReference type="Pfam" id="PF13086">
    <property type="entry name" value="AAA_11"/>
    <property type="match status" value="1"/>
</dbReference>
<dbReference type="InterPro" id="IPR041679">
    <property type="entry name" value="DNA2/NAM7-like_C"/>
</dbReference>
<keyword evidence="3" id="KW-0378">Hydrolase</keyword>
<evidence type="ECO:0000256" key="5">
    <source>
        <dbReference type="ARBA" id="ARBA00022840"/>
    </source>
</evidence>
<evidence type="ECO:0000313" key="9">
    <source>
        <dbReference type="Proteomes" id="UP001172684"/>
    </source>
</evidence>
<keyword evidence="2" id="KW-0547">Nucleotide-binding</keyword>
<evidence type="ECO:0000313" key="8">
    <source>
        <dbReference type="EMBL" id="KAJ9669420.1"/>
    </source>
</evidence>
<feature type="domain" description="DNA2/NAM7 helicase-like C-terminal" evidence="7">
    <location>
        <begin position="92"/>
        <end position="287"/>
    </location>
</feature>
<dbReference type="EMBL" id="JAPDRL010000002">
    <property type="protein sequence ID" value="KAJ9669420.1"/>
    <property type="molecule type" value="Genomic_DNA"/>
</dbReference>
<proteinExistence type="inferred from homology"/>
<dbReference type="CDD" id="cd18808">
    <property type="entry name" value="SF1_C_Upf1"/>
    <property type="match status" value="1"/>
</dbReference>
<organism evidence="8 9">
    <name type="scientific">Coniosporium apollinis</name>
    <dbReference type="NCBI Taxonomy" id="61459"/>
    <lineage>
        <taxon>Eukaryota</taxon>
        <taxon>Fungi</taxon>
        <taxon>Dikarya</taxon>
        <taxon>Ascomycota</taxon>
        <taxon>Pezizomycotina</taxon>
        <taxon>Dothideomycetes</taxon>
        <taxon>Dothideomycetes incertae sedis</taxon>
        <taxon>Coniosporium</taxon>
    </lineage>
</organism>
<dbReference type="InterPro" id="IPR047187">
    <property type="entry name" value="SF1_C_Upf1"/>
</dbReference>